<protein>
    <submittedName>
        <fullName evidence="1">2915_t:CDS:1</fullName>
    </submittedName>
</protein>
<evidence type="ECO:0000313" key="1">
    <source>
        <dbReference type="EMBL" id="CAG8736142.1"/>
    </source>
</evidence>
<name>A0A9N9NIK4_9GLOM</name>
<keyword evidence="2" id="KW-1185">Reference proteome</keyword>
<proteinExistence type="predicted"/>
<feature type="non-terminal residue" evidence="1">
    <location>
        <position position="1"/>
    </location>
</feature>
<sequence>GNTSGMNDPGCDGMDIKDESKSFVCHKNGIGTTKDEKKISNDHQESPVKVIKIQVLRVKKYSIHPILIIDNVAKIAEKNPVVVERLQYVLKLQSLYHDASSFSRCIILCIGDFSKDETLAYLVNHRKMDARIAKRIFDLCWGRISHIVDVTFEIDKLIDQRKKKINGIKQFYQETWDTCINE</sequence>
<accession>A0A9N9NIK4</accession>
<feature type="non-terminal residue" evidence="1">
    <location>
        <position position="182"/>
    </location>
</feature>
<dbReference type="Proteomes" id="UP000789396">
    <property type="component" value="Unassembled WGS sequence"/>
</dbReference>
<comment type="caution">
    <text evidence="1">The sequence shown here is derived from an EMBL/GenBank/DDBJ whole genome shotgun (WGS) entry which is preliminary data.</text>
</comment>
<dbReference type="AlphaFoldDB" id="A0A9N9NIK4"/>
<evidence type="ECO:0000313" key="2">
    <source>
        <dbReference type="Proteomes" id="UP000789396"/>
    </source>
</evidence>
<reference evidence="1" key="1">
    <citation type="submission" date="2021-06" db="EMBL/GenBank/DDBJ databases">
        <authorList>
            <person name="Kallberg Y."/>
            <person name="Tangrot J."/>
            <person name="Rosling A."/>
        </authorList>
    </citation>
    <scope>NUCLEOTIDE SEQUENCE</scope>
    <source>
        <strain evidence="1">IN212</strain>
    </source>
</reference>
<gene>
    <name evidence="1" type="ORF">RFULGI_LOCUS12497</name>
</gene>
<organism evidence="1 2">
    <name type="scientific">Racocetra fulgida</name>
    <dbReference type="NCBI Taxonomy" id="60492"/>
    <lineage>
        <taxon>Eukaryota</taxon>
        <taxon>Fungi</taxon>
        <taxon>Fungi incertae sedis</taxon>
        <taxon>Mucoromycota</taxon>
        <taxon>Glomeromycotina</taxon>
        <taxon>Glomeromycetes</taxon>
        <taxon>Diversisporales</taxon>
        <taxon>Gigasporaceae</taxon>
        <taxon>Racocetra</taxon>
    </lineage>
</organism>
<dbReference type="EMBL" id="CAJVPZ010030193">
    <property type="protein sequence ID" value="CAG8736142.1"/>
    <property type="molecule type" value="Genomic_DNA"/>
</dbReference>